<proteinExistence type="predicted"/>
<dbReference type="EMBL" id="JBICRM010000056">
    <property type="protein sequence ID" value="MFG1710759.1"/>
    <property type="molecule type" value="Genomic_DNA"/>
</dbReference>
<protein>
    <recommendedName>
        <fullName evidence="3">Condensation domain-containing protein</fullName>
    </recommendedName>
</protein>
<evidence type="ECO:0000313" key="1">
    <source>
        <dbReference type="EMBL" id="MFG1710759.1"/>
    </source>
</evidence>
<dbReference type="Proteomes" id="UP001603978">
    <property type="component" value="Unassembled WGS sequence"/>
</dbReference>
<organism evidence="1 2">
    <name type="scientific">Nonomuraea marmarensis</name>
    <dbReference type="NCBI Taxonomy" id="3351344"/>
    <lineage>
        <taxon>Bacteria</taxon>
        <taxon>Bacillati</taxon>
        <taxon>Actinomycetota</taxon>
        <taxon>Actinomycetes</taxon>
        <taxon>Streptosporangiales</taxon>
        <taxon>Streptosporangiaceae</taxon>
        <taxon>Nonomuraea</taxon>
    </lineage>
</organism>
<comment type="caution">
    <text evidence="1">The sequence shown here is derived from an EMBL/GenBank/DDBJ whole genome shotgun (WGS) entry which is preliminary data.</text>
</comment>
<evidence type="ECO:0008006" key="3">
    <source>
        <dbReference type="Google" id="ProtNLM"/>
    </source>
</evidence>
<dbReference type="Gene3D" id="3.30.559.30">
    <property type="entry name" value="Nonribosomal peptide synthetase, condensation domain"/>
    <property type="match status" value="1"/>
</dbReference>
<reference evidence="1 2" key="1">
    <citation type="submission" date="2024-10" db="EMBL/GenBank/DDBJ databases">
        <authorList>
            <person name="Topkara A.R."/>
            <person name="Saygin H."/>
        </authorList>
    </citation>
    <scope>NUCLEOTIDE SEQUENCE [LARGE SCALE GENOMIC DNA]</scope>
    <source>
        <strain evidence="1 2">M3C6</strain>
    </source>
</reference>
<keyword evidence="2" id="KW-1185">Reference proteome</keyword>
<dbReference type="SUPFAM" id="SSF52777">
    <property type="entry name" value="CoA-dependent acyltransferases"/>
    <property type="match status" value="1"/>
</dbReference>
<gene>
    <name evidence="1" type="ORF">ACFLIM_47115</name>
</gene>
<accession>A0ABW7AUL6</accession>
<dbReference type="RefSeq" id="WP_393176859.1">
    <property type="nucleotide sequence ID" value="NZ_JBICRM010000056.1"/>
</dbReference>
<evidence type="ECO:0000313" key="2">
    <source>
        <dbReference type="Proteomes" id="UP001603978"/>
    </source>
</evidence>
<name>A0ABW7AUL6_9ACTN</name>
<sequence length="65" mass="6977">MPTGALNADLTFSFYEPHSDGPVTCLLEHASELFDQATVQRLADDLITILDGAPTAPSDSERDQA</sequence>